<reference evidence="3" key="2">
    <citation type="submission" date="2021-05" db="EMBL/GenBank/DDBJ databases">
        <authorList>
            <person name="Moolhuijzen P.M."/>
            <person name="Moffat C.S."/>
        </authorList>
    </citation>
    <scope>NUCLEOTIDE SEQUENCE</scope>
    <source>
        <strain evidence="3">86-124</strain>
    </source>
</reference>
<name>A0A2W1DJY4_9PLEO</name>
<dbReference type="Proteomes" id="UP000245464">
    <property type="component" value="Chromosome 1"/>
</dbReference>
<dbReference type="OMA" id="RVHRTCH"/>
<dbReference type="EMBL" id="NQIK02000001">
    <property type="protein sequence ID" value="KAF7579462.1"/>
    <property type="molecule type" value="Genomic_DNA"/>
</dbReference>
<gene>
    <name evidence="3" type="ORF">Ptr86124_012841</name>
    <name evidence="2" type="ORF">PtrM4_037020</name>
</gene>
<evidence type="ECO:0000256" key="1">
    <source>
        <dbReference type="SAM" id="MobiDB-lite"/>
    </source>
</evidence>
<organism evidence="3 5">
    <name type="scientific">Pyrenophora tritici-repentis</name>
    <dbReference type="NCBI Taxonomy" id="45151"/>
    <lineage>
        <taxon>Eukaryota</taxon>
        <taxon>Fungi</taxon>
        <taxon>Dikarya</taxon>
        <taxon>Ascomycota</taxon>
        <taxon>Pezizomycotina</taxon>
        <taxon>Dothideomycetes</taxon>
        <taxon>Pleosporomycetidae</taxon>
        <taxon>Pleosporales</taxon>
        <taxon>Pleosporineae</taxon>
        <taxon>Pleosporaceae</taxon>
        <taxon>Pyrenophora</taxon>
    </lineage>
</organism>
<dbReference type="OrthoDB" id="5370011at2759"/>
<accession>A0A2W1DJY4</accession>
<dbReference type="Proteomes" id="UP000249757">
    <property type="component" value="Unassembled WGS sequence"/>
</dbReference>
<dbReference type="AlphaFoldDB" id="A0A2W1DJY4"/>
<reference evidence="3" key="3">
    <citation type="journal article" date="2022" name="bioRxiv">
        <title>A global pangenome for the wheat fungal pathogen Pyrenophora tritici-repentis and prediction of effector protein structural homology.</title>
        <authorList>
            <person name="Moolhuijzen P."/>
            <person name="See P.T."/>
            <person name="Shi G."/>
            <person name="Powell H.R."/>
            <person name="Cockram J."/>
            <person name="Jorgensen L.N."/>
            <person name="Benslimane H."/>
            <person name="Strelkov S.E."/>
            <person name="Turner J."/>
            <person name="Liu Z."/>
            <person name="Moffat C.S."/>
        </authorList>
    </citation>
    <scope>NUCLEOTIDE SEQUENCE</scope>
    <source>
        <strain evidence="3">86-124</strain>
    </source>
</reference>
<feature type="region of interest" description="Disordered" evidence="1">
    <location>
        <begin position="1"/>
        <end position="99"/>
    </location>
</feature>
<keyword evidence="5" id="KW-1185">Reference proteome</keyword>
<feature type="compositionally biased region" description="Basic and acidic residues" evidence="1">
    <location>
        <begin position="54"/>
        <end position="70"/>
    </location>
</feature>
<reference evidence="2 4" key="1">
    <citation type="journal article" date="2018" name="BMC Genomics">
        <title>Comparative genomics of the wheat fungal pathogen Pyrenophora tritici-repentis reveals chromosomal variations and genome plasticity.</title>
        <authorList>
            <person name="Moolhuijzen P."/>
            <person name="See P.T."/>
            <person name="Hane J.K."/>
            <person name="Shi G."/>
            <person name="Liu Z."/>
            <person name="Oliver R.P."/>
            <person name="Moffat C.S."/>
        </authorList>
    </citation>
    <scope>NUCLEOTIDE SEQUENCE [LARGE SCALE GENOMIC DNA]</scope>
    <source>
        <strain evidence="2">M4</strain>
    </source>
</reference>
<evidence type="ECO:0000313" key="5">
    <source>
        <dbReference type="Proteomes" id="UP000249757"/>
    </source>
</evidence>
<feature type="compositionally biased region" description="Basic and acidic residues" evidence="1">
    <location>
        <begin position="178"/>
        <end position="191"/>
    </location>
</feature>
<proteinExistence type="predicted"/>
<reference evidence="5" key="4">
    <citation type="journal article" date="2022" name="Microb. Genom.">
        <title>A global pangenome for the wheat fungal pathogen Pyrenophora tritici-repentis and prediction of effector protein structural homology.</title>
        <authorList>
            <person name="Moolhuijzen P.M."/>
            <person name="See P.T."/>
            <person name="Shi G."/>
            <person name="Powell H.R."/>
            <person name="Cockram J."/>
            <person name="Jorgensen L.N."/>
            <person name="Benslimane H."/>
            <person name="Strelkov S.E."/>
            <person name="Turner J."/>
            <person name="Liu Z."/>
            <person name="Moffat C.S."/>
        </authorList>
    </citation>
    <scope>NUCLEOTIDE SEQUENCE [LARGE SCALE GENOMIC DNA]</scope>
</reference>
<comment type="caution">
    <text evidence="3">The sequence shown here is derived from an EMBL/GenBank/DDBJ whole genome shotgun (WGS) entry which is preliminary data.</text>
</comment>
<sequence>MTTPGDGGPPDKGKNAERGTLGKYVKRMSTVFKREKSNKNVPVLAQEAPSTSKAEQRPSKPTEEVAKQDNTKPQVIPVTPITPGVSAPPTPTTRDTDRNAMQQERARALFAKYGLTLESHEWIAAPAAKPAVERVEKSIRMRVHRSCHRCGTLYGSDKVCRQCEHKRCKKCPRYPKKKTPEEKQAEKEKEGTGQPKRKRMLTIRTRGGDELVYQPTRQRIRRTCHMCETVFVPATATICENCQHVRCTKCAREPAKLNKWPAGYPGDAEPDSETEVEKQLEKFRRTWRKPRMRVRWQCEQCSSLFLNNSPQCPGCGHERCDRCTRSPIKKPEKGEQFDAEVVAAVEAKLRAMEVDDDSPSSAAEAT</sequence>
<protein>
    <submittedName>
        <fullName evidence="3">Uncharacterized protein</fullName>
    </submittedName>
</protein>
<evidence type="ECO:0000313" key="3">
    <source>
        <dbReference type="EMBL" id="KAI1508120.1"/>
    </source>
</evidence>
<dbReference type="EMBL" id="NRDI02000028">
    <property type="protein sequence ID" value="KAI1508120.1"/>
    <property type="molecule type" value="Genomic_DNA"/>
</dbReference>
<evidence type="ECO:0000313" key="2">
    <source>
        <dbReference type="EMBL" id="KAF7579462.1"/>
    </source>
</evidence>
<evidence type="ECO:0000313" key="4">
    <source>
        <dbReference type="Proteomes" id="UP000245464"/>
    </source>
</evidence>
<feature type="region of interest" description="Disordered" evidence="1">
    <location>
        <begin position="174"/>
        <end position="198"/>
    </location>
</feature>